<keyword evidence="2" id="KW-1185">Reference proteome</keyword>
<protein>
    <submittedName>
        <fullName evidence="1">Uncharacterized protein</fullName>
    </submittedName>
</protein>
<proteinExistence type="predicted"/>
<organism evidence="1 2">
    <name type="scientific">Emergomyces pasteurianus Ep9510</name>
    <dbReference type="NCBI Taxonomy" id="1447872"/>
    <lineage>
        <taxon>Eukaryota</taxon>
        <taxon>Fungi</taxon>
        <taxon>Dikarya</taxon>
        <taxon>Ascomycota</taxon>
        <taxon>Pezizomycotina</taxon>
        <taxon>Eurotiomycetes</taxon>
        <taxon>Eurotiomycetidae</taxon>
        <taxon>Onygenales</taxon>
        <taxon>Ajellomycetaceae</taxon>
        <taxon>Emergomyces</taxon>
    </lineage>
</organism>
<dbReference type="AlphaFoldDB" id="A0A1J9QBL9"/>
<dbReference type="EMBL" id="LGRN01000290">
    <property type="protein sequence ID" value="OJD13543.1"/>
    <property type="molecule type" value="Genomic_DNA"/>
</dbReference>
<dbReference type="VEuPathDB" id="FungiDB:AJ78_06003"/>
<accession>A0A1J9QBL9</accession>
<gene>
    <name evidence="1" type="ORF">AJ78_06003</name>
</gene>
<reference evidence="1 2" key="1">
    <citation type="submission" date="2015-07" db="EMBL/GenBank/DDBJ databases">
        <title>Emmonsia species relationships and genome sequence.</title>
        <authorList>
            <consortium name="The Broad Institute Genomics Platform"/>
            <person name="Cuomo C.A."/>
            <person name="Munoz J.F."/>
            <person name="Imamovic A."/>
            <person name="Priest M.E."/>
            <person name="Young S."/>
            <person name="Clay O.K."/>
            <person name="McEwen J.G."/>
        </authorList>
    </citation>
    <scope>NUCLEOTIDE SEQUENCE [LARGE SCALE GENOMIC DNA]</scope>
    <source>
        <strain evidence="1 2">UAMH 9510</strain>
    </source>
</reference>
<evidence type="ECO:0000313" key="2">
    <source>
        <dbReference type="Proteomes" id="UP000182235"/>
    </source>
</evidence>
<dbReference type="OrthoDB" id="10565463at2759"/>
<comment type="caution">
    <text evidence="1">The sequence shown here is derived from an EMBL/GenBank/DDBJ whole genome shotgun (WGS) entry which is preliminary data.</text>
</comment>
<name>A0A1J9QBL9_9EURO</name>
<dbReference type="Proteomes" id="UP000182235">
    <property type="component" value="Unassembled WGS sequence"/>
</dbReference>
<evidence type="ECO:0000313" key="1">
    <source>
        <dbReference type="EMBL" id="OJD13543.1"/>
    </source>
</evidence>
<sequence>MPLHGRNGIRLAAPWTIRIRPWLERMVWKVWLVAMVTCPDEQKNLPDDSNLAAWSMHDVDMIQTAPVQVNSRSRYVPS</sequence>